<evidence type="ECO:0000313" key="3">
    <source>
        <dbReference type="Proteomes" id="UP001374535"/>
    </source>
</evidence>
<feature type="compositionally biased region" description="Basic and acidic residues" evidence="1">
    <location>
        <begin position="89"/>
        <end position="98"/>
    </location>
</feature>
<evidence type="ECO:0000313" key="2">
    <source>
        <dbReference type="EMBL" id="WVY93714.1"/>
    </source>
</evidence>
<protein>
    <submittedName>
        <fullName evidence="2">Uncharacterized protein</fullName>
    </submittedName>
</protein>
<reference evidence="2 3" key="1">
    <citation type="journal article" date="2023" name="Life. Sci Alliance">
        <title>Evolutionary insights into 3D genome organization and epigenetic landscape of Vigna mungo.</title>
        <authorList>
            <person name="Junaid A."/>
            <person name="Singh B."/>
            <person name="Bhatia S."/>
        </authorList>
    </citation>
    <scope>NUCLEOTIDE SEQUENCE [LARGE SCALE GENOMIC DNA]</scope>
    <source>
        <strain evidence="2">Urdbean</strain>
    </source>
</reference>
<feature type="region of interest" description="Disordered" evidence="1">
    <location>
        <begin position="1"/>
        <end position="108"/>
    </location>
</feature>
<keyword evidence="3" id="KW-1185">Reference proteome</keyword>
<gene>
    <name evidence="2" type="ORF">V8G54_032802</name>
</gene>
<name>A0AAQ3MLS3_VIGMU</name>
<dbReference type="EMBL" id="CP144691">
    <property type="protein sequence ID" value="WVY93714.1"/>
    <property type="molecule type" value="Genomic_DNA"/>
</dbReference>
<organism evidence="2 3">
    <name type="scientific">Vigna mungo</name>
    <name type="common">Black gram</name>
    <name type="synonym">Phaseolus mungo</name>
    <dbReference type="NCBI Taxonomy" id="3915"/>
    <lineage>
        <taxon>Eukaryota</taxon>
        <taxon>Viridiplantae</taxon>
        <taxon>Streptophyta</taxon>
        <taxon>Embryophyta</taxon>
        <taxon>Tracheophyta</taxon>
        <taxon>Spermatophyta</taxon>
        <taxon>Magnoliopsida</taxon>
        <taxon>eudicotyledons</taxon>
        <taxon>Gunneridae</taxon>
        <taxon>Pentapetalae</taxon>
        <taxon>rosids</taxon>
        <taxon>fabids</taxon>
        <taxon>Fabales</taxon>
        <taxon>Fabaceae</taxon>
        <taxon>Papilionoideae</taxon>
        <taxon>50 kb inversion clade</taxon>
        <taxon>NPAAA clade</taxon>
        <taxon>indigoferoid/millettioid clade</taxon>
        <taxon>Phaseoleae</taxon>
        <taxon>Vigna</taxon>
    </lineage>
</organism>
<feature type="compositionally biased region" description="Polar residues" evidence="1">
    <location>
        <begin position="67"/>
        <end position="83"/>
    </location>
</feature>
<feature type="non-terminal residue" evidence="2">
    <location>
        <position position="1"/>
    </location>
</feature>
<proteinExistence type="predicted"/>
<feature type="compositionally biased region" description="Polar residues" evidence="1">
    <location>
        <begin position="37"/>
        <end position="46"/>
    </location>
</feature>
<sequence>LTAACTAAKPPGRSVRQISAANSAGRGERSKPPLPENSKSNESPENGCQRPSPWRISGGDGFLKIPTESTMPTSFRARTSSPAGVSMQRAREFGERKPSAMRSWKMAA</sequence>
<accession>A0AAQ3MLS3</accession>
<dbReference type="Proteomes" id="UP001374535">
    <property type="component" value="Chromosome 10"/>
</dbReference>
<dbReference type="AlphaFoldDB" id="A0AAQ3MLS3"/>
<evidence type="ECO:0000256" key="1">
    <source>
        <dbReference type="SAM" id="MobiDB-lite"/>
    </source>
</evidence>